<evidence type="ECO:0000259" key="2">
    <source>
        <dbReference type="PROSITE" id="PS51471"/>
    </source>
</evidence>
<keyword evidence="1" id="KW-0408">Iron</keyword>
<keyword evidence="1" id="KW-0560">Oxidoreductase</keyword>
<dbReference type="PROSITE" id="PS51471">
    <property type="entry name" value="FE2OG_OXY"/>
    <property type="match status" value="1"/>
</dbReference>
<dbReference type="Pfam" id="PF14226">
    <property type="entry name" value="DIOX_N"/>
    <property type="match status" value="1"/>
</dbReference>
<sequence>MPASERLKAISNAMSGLTVPIIDFGRFLNGSESDKHAIAQELLEAARDIGFMYLENINISDKDIQDMFKLAATFFNKPSDYKNAYPYSAEKNSGFIQFGQEKLNPNSEKTDPKEGFNIPKFNGLYGKITDLPPEFQQQGELVQRFARSCSNLNIAILRAFSMCLQIPEKDGGREYLPNRHRYSEKSGDILRLLHYPPTNVDGENRAGGHSDYGTITLLFQQDVGGLEALLRASPQEEPKWVPIPPRKNAIVVNTGDLLEFWTAGLFKSTVHRVVSVASSVSRFSIPYFCQPDDDAPLTPIPSPLLANREIPDEALAKIESEHGFAGGRRETLTAAEHLKLRLSRTYLY</sequence>
<dbReference type="InterPro" id="IPR050231">
    <property type="entry name" value="Iron_ascorbate_oxido_reductase"/>
</dbReference>
<accession>A0A507C824</accession>
<proteinExistence type="inferred from homology"/>
<reference evidence="3 4" key="1">
    <citation type="journal article" date="2019" name="Sci. Rep.">
        <title>Comparative genomics of chytrid fungi reveal insights into the obligate biotrophic and pathogenic lifestyle of Synchytrium endobioticum.</title>
        <authorList>
            <person name="van de Vossenberg B.T.L.H."/>
            <person name="Warris S."/>
            <person name="Nguyen H.D.T."/>
            <person name="van Gent-Pelzer M.P.E."/>
            <person name="Joly D.L."/>
            <person name="van de Geest H.C."/>
            <person name="Bonants P.J.M."/>
            <person name="Smith D.S."/>
            <person name="Levesque C.A."/>
            <person name="van der Lee T.A.J."/>
        </authorList>
    </citation>
    <scope>NUCLEOTIDE SEQUENCE [LARGE SCALE GENOMIC DNA]</scope>
    <source>
        <strain evidence="3 4">JEL517</strain>
    </source>
</reference>
<comment type="similarity">
    <text evidence="1">Belongs to the iron/ascorbate-dependent oxidoreductase family.</text>
</comment>
<evidence type="ECO:0000313" key="3">
    <source>
        <dbReference type="EMBL" id="TPX35299.1"/>
    </source>
</evidence>
<dbReference type="InterPro" id="IPR044861">
    <property type="entry name" value="IPNS-like_FE2OG_OXY"/>
</dbReference>
<dbReference type="RefSeq" id="XP_031025826.1">
    <property type="nucleotide sequence ID" value="XM_031168266.1"/>
</dbReference>
<evidence type="ECO:0000256" key="1">
    <source>
        <dbReference type="RuleBase" id="RU003682"/>
    </source>
</evidence>
<dbReference type="Gene3D" id="2.60.120.330">
    <property type="entry name" value="B-lactam Antibiotic, Isopenicillin N Synthase, Chain"/>
    <property type="match status" value="1"/>
</dbReference>
<dbReference type="STRING" id="1806994.A0A507C824"/>
<organism evidence="3 4">
    <name type="scientific">Synchytrium microbalum</name>
    <dbReference type="NCBI Taxonomy" id="1806994"/>
    <lineage>
        <taxon>Eukaryota</taxon>
        <taxon>Fungi</taxon>
        <taxon>Fungi incertae sedis</taxon>
        <taxon>Chytridiomycota</taxon>
        <taxon>Chytridiomycota incertae sedis</taxon>
        <taxon>Chytridiomycetes</taxon>
        <taxon>Synchytriales</taxon>
        <taxon>Synchytriaceae</taxon>
        <taxon>Synchytrium</taxon>
    </lineage>
</organism>
<keyword evidence="4" id="KW-1185">Reference proteome</keyword>
<dbReference type="OrthoDB" id="288590at2759"/>
<dbReference type="GO" id="GO:0016491">
    <property type="term" value="F:oxidoreductase activity"/>
    <property type="evidence" value="ECO:0007669"/>
    <property type="project" value="UniProtKB-KW"/>
</dbReference>
<protein>
    <recommendedName>
        <fullName evidence="2">Fe2OG dioxygenase domain-containing protein</fullName>
    </recommendedName>
</protein>
<evidence type="ECO:0000313" key="4">
    <source>
        <dbReference type="Proteomes" id="UP000319731"/>
    </source>
</evidence>
<dbReference type="Pfam" id="PF03171">
    <property type="entry name" value="2OG-FeII_Oxy"/>
    <property type="match status" value="1"/>
</dbReference>
<dbReference type="EMBL" id="QEAO01000009">
    <property type="protein sequence ID" value="TPX35299.1"/>
    <property type="molecule type" value="Genomic_DNA"/>
</dbReference>
<dbReference type="GeneID" id="42003563"/>
<dbReference type="InterPro" id="IPR027443">
    <property type="entry name" value="IPNS-like_sf"/>
</dbReference>
<name>A0A507C824_9FUNG</name>
<comment type="caution">
    <text evidence="3">The sequence shown here is derived from an EMBL/GenBank/DDBJ whole genome shotgun (WGS) entry which is preliminary data.</text>
</comment>
<keyword evidence="1" id="KW-0479">Metal-binding</keyword>
<gene>
    <name evidence="3" type="ORF">SmJEL517_g02338</name>
</gene>
<dbReference type="InterPro" id="IPR026992">
    <property type="entry name" value="DIOX_N"/>
</dbReference>
<dbReference type="AlphaFoldDB" id="A0A507C824"/>
<feature type="domain" description="Fe2OG dioxygenase" evidence="2">
    <location>
        <begin position="185"/>
        <end position="291"/>
    </location>
</feature>
<dbReference type="PANTHER" id="PTHR47990">
    <property type="entry name" value="2-OXOGLUTARATE (2OG) AND FE(II)-DEPENDENT OXYGENASE SUPERFAMILY PROTEIN-RELATED"/>
    <property type="match status" value="1"/>
</dbReference>
<dbReference type="InterPro" id="IPR005123">
    <property type="entry name" value="Oxoglu/Fe-dep_dioxygenase_dom"/>
</dbReference>
<dbReference type="GO" id="GO:0046872">
    <property type="term" value="F:metal ion binding"/>
    <property type="evidence" value="ECO:0007669"/>
    <property type="project" value="UniProtKB-KW"/>
</dbReference>
<dbReference type="SUPFAM" id="SSF51197">
    <property type="entry name" value="Clavaminate synthase-like"/>
    <property type="match status" value="1"/>
</dbReference>
<dbReference type="Proteomes" id="UP000319731">
    <property type="component" value="Unassembled WGS sequence"/>
</dbReference>